<evidence type="ECO:0000313" key="3">
    <source>
        <dbReference type="Proteomes" id="UP000732380"/>
    </source>
</evidence>
<dbReference type="AlphaFoldDB" id="A0A9P7PZ27"/>
<comment type="caution">
    <text evidence="2">The sequence shown here is derived from an EMBL/GenBank/DDBJ whole genome shotgun (WGS) entry which is preliminary data.</text>
</comment>
<dbReference type="Proteomes" id="UP000732380">
    <property type="component" value="Unassembled WGS sequence"/>
</dbReference>
<evidence type="ECO:0000256" key="1">
    <source>
        <dbReference type="SAM" id="MobiDB-lite"/>
    </source>
</evidence>
<dbReference type="EMBL" id="SRQM01000578">
    <property type="protein sequence ID" value="KAG6108264.1"/>
    <property type="molecule type" value="Genomic_DNA"/>
</dbReference>
<proteinExistence type="predicted"/>
<accession>A0A9P7PZ27</accession>
<feature type="region of interest" description="Disordered" evidence="1">
    <location>
        <begin position="208"/>
        <end position="233"/>
    </location>
</feature>
<keyword evidence="3" id="KW-1185">Reference proteome</keyword>
<name>A0A9P7PZ27_9HYPO</name>
<reference evidence="2 3" key="1">
    <citation type="journal article" date="2020" name="bioRxiv">
        <title>Whole genome comparisons of ergot fungi reveals the divergence and evolution of species within the genus Claviceps are the result of varying mechanisms driving genome evolution and host range expansion.</title>
        <authorList>
            <person name="Wyka S.A."/>
            <person name="Mondo S.J."/>
            <person name="Liu M."/>
            <person name="Dettman J."/>
            <person name="Nalam V."/>
            <person name="Broders K.D."/>
        </authorList>
    </citation>
    <scope>NUCLEOTIDE SEQUENCE [LARGE SCALE GENOMIC DNA]</scope>
    <source>
        <strain evidence="2 3">LM576</strain>
    </source>
</reference>
<sequence>MQLDSSAVPFGLNTFNHAWDRLNEWKPWKDFTYQNLMAMYSEVLNARWERPLPASMLSGVECQIRDERSMDHYLVKFIWPSVNGALDQACRILNWGSDTMLLGPGTWARGGEYYVPDWALVSLPDRVTRGNLISYLPGDTKLSAKWQPFMTSSGEERDKEQWTLPLSQICAYAKEANCRYGFLVTDETLVVLRFSKERIGEGLAAGRPRRTVVPQSHRRIPSEETVVSSHTATTSSSIGAQSFNAEDPAHNINLEFNPPEFATIPMSSSGNDQLTYKFALFCLCLMASGGRGGIGYDYPPLNSWVRGQRGFRNNTSNLETRGLPINAILDD</sequence>
<evidence type="ECO:0000313" key="2">
    <source>
        <dbReference type="EMBL" id="KAG6108264.1"/>
    </source>
</evidence>
<gene>
    <name evidence="2" type="ORF">E4U13_006528</name>
</gene>
<organism evidence="2 3">
    <name type="scientific">Claviceps humidiphila</name>
    <dbReference type="NCBI Taxonomy" id="1294629"/>
    <lineage>
        <taxon>Eukaryota</taxon>
        <taxon>Fungi</taxon>
        <taxon>Dikarya</taxon>
        <taxon>Ascomycota</taxon>
        <taxon>Pezizomycotina</taxon>
        <taxon>Sordariomycetes</taxon>
        <taxon>Hypocreomycetidae</taxon>
        <taxon>Hypocreales</taxon>
        <taxon>Clavicipitaceae</taxon>
        <taxon>Claviceps</taxon>
    </lineage>
</organism>
<feature type="compositionally biased region" description="Low complexity" evidence="1">
    <location>
        <begin position="223"/>
        <end position="233"/>
    </location>
</feature>
<protein>
    <submittedName>
        <fullName evidence="2">Uncharacterized protein</fullName>
    </submittedName>
</protein>